<dbReference type="EMBL" id="KZ819680">
    <property type="protein sequence ID" value="PWN24526.1"/>
    <property type="molecule type" value="Genomic_DNA"/>
</dbReference>
<organism evidence="2 3">
    <name type="scientific">Jaminaea rosea</name>
    <dbReference type="NCBI Taxonomy" id="1569628"/>
    <lineage>
        <taxon>Eukaryota</taxon>
        <taxon>Fungi</taxon>
        <taxon>Dikarya</taxon>
        <taxon>Basidiomycota</taxon>
        <taxon>Ustilaginomycotina</taxon>
        <taxon>Exobasidiomycetes</taxon>
        <taxon>Microstromatales</taxon>
        <taxon>Microstromatales incertae sedis</taxon>
        <taxon>Jaminaea</taxon>
    </lineage>
</organism>
<keyword evidence="3" id="KW-1185">Reference proteome</keyword>
<evidence type="ECO:0000313" key="2">
    <source>
        <dbReference type="EMBL" id="PWN24526.1"/>
    </source>
</evidence>
<feature type="region of interest" description="Disordered" evidence="1">
    <location>
        <begin position="46"/>
        <end position="73"/>
    </location>
</feature>
<gene>
    <name evidence="2" type="ORF">BDZ90DRAFT_98575</name>
</gene>
<dbReference type="STRING" id="1569628.A0A316UGZ9"/>
<feature type="region of interest" description="Disordered" evidence="1">
    <location>
        <begin position="173"/>
        <end position="210"/>
    </location>
</feature>
<accession>A0A316UGZ9</accession>
<dbReference type="AlphaFoldDB" id="A0A316UGZ9"/>
<evidence type="ECO:0000256" key="1">
    <source>
        <dbReference type="SAM" id="MobiDB-lite"/>
    </source>
</evidence>
<sequence length="390" mass="43027">MTDSASLYSTTDTLVDVPVLDSSLSSYQAGDVGPIHVSLYSNYDRSPPNAERLTRVGFPSTQTRGQASTGRLPNPLSSLRKRLQCQIPVRDARFAWQYAPEASSVDEVEQRIKEVPTSRRIATLWELQLAEVTGIRNRPRLAIIFAALYKAMDLRAKVGMHWASVTLTAPAWWVDRGDDPDTEQQEEEEDRRNAEQHSGEDTPSPTQEEVDAFWSQNPTLHPSHRETPAELLARLSPPSRHAQRTLDRIIACLERQGAMLSNAGFSSRPSAARRDPRKRPTIQLIGLFPQFMMAELKRAASRKRGALSAEDAMLLAGAGQEVQLLVRTDDEAGDADSDKVTEATKHMAVILQGWQVRLQNEPYLKGTPHWGGMLGAMGGGMAFGGMGGGF</sequence>
<feature type="compositionally biased region" description="Acidic residues" evidence="1">
    <location>
        <begin position="178"/>
        <end position="189"/>
    </location>
</feature>
<reference evidence="2 3" key="1">
    <citation type="journal article" date="2018" name="Mol. Biol. Evol.">
        <title>Broad Genomic Sampling Reveals a Smut Pathogenic Ancestry of the Fungal Clade Ustilaginomycotina.</title>
        <authorList>
            <person name="Kijpornyongpan T."/>
            <person name="Mondo S.J."/>
            <person name="Barry K."/>
            <person name="Sandor L."/>
            <person name="Lee J."/>
            <person name="Lipzen A."/>
            <person name="Pangilinan J."/>
            <person name="LaButti K."/>
            <person name="Hainaut M."/>
            <person name="Henrissat B."/>
            <person name="Grigoriev I.V."/>
            <person name="Spatafora J.W."/>
            <person name="Aime M.C."/>
        </authorList>
    </citation>
    <scope>NUCLEOTIDE SEQUENCE [LARGE SCALE GENOMIC DNA]</scope>
    <source>
        <strain evidence="2 3">MCA 5214</strain>
    </source>
</reference>
<protein>
    <submittedName>
        <fullName evidence="2">Uncharacterized protein</fullName>
    </submittedName>
</protein>
<proteinExistence type="predicted"/>
<dbReference type="RefSeq" id="XP_025359138.1">
    <property type="nucleotide sequence ID" value="XM_025509993.1"/>
</dbReference>
<evidence type="ECO:0000313" key="3">
    <source>
        <dbReference type="Proteomes" id="UP000245884"/>
    </source>
</evidence>
<name>A0A316UGZ9_9BASI</name>
<feature type="compositionally biased region" description="Polar residues" evidence="1">
    <location>
        <begin position="59"/>
        <end position="73"/>
    </location>
</feature>
<dbReference type="Proteomes" id="UP000245884">
    <property type="component" value="Unassembled WGS sequence"/>
</dbReference>
<dbReference type="GeneID" id="37031816"/>
<feature type="compositionally biased region" description="Basic and acidic residues" evidence="1">
    <location>
        <begin position="190"/>
        <end position="200"/>
    </location>
</feature>